<dbReference type="Proteomes" id="UP001462961">
    <property type="component" value="Unassembled WGS sequence"/>
</dbReference>
<proteinExistence type="predicted"/>
<protein>
    <recommendedName>
        <fullName evidence="1">NACHT-associated inactive Restriction Endonuclease 2 domain-containing protein</fullName>
    </recommendedName>
</protein>
<feature type="domain" description="NACHT-associated inactive Restriction Endonuclease 2" evidence="1">
    <location>
        <begin position="9"/>
        <end position="125"/>
    </location>
</feature>
<dbReference type="Gene3D" id="3.40.50.300">
    <property type="entry name" value="P-loop containing nucleotide triphosphate hydrolases"/>
    <property type="match status" value="1"/>
</dbReference>
<dbReference type="SUPFAM" id="SSF141571">
    <property type="entry name" value="Pentapeptide repeat-like"/>
    <property type="match status" value="1"/>
</dbReference>
<dbReference type="Gene3D" id="2.160.20.80">
    <property type="entry name" value="E3 ubiquitin-protein ligase SopA"/>
    <property type="match status" value="1"/>
</dbReference>
<name>A0ABV0EB56_9BURK</name>
<evidence type="ECO:0000313" key="3">
    <source>
        <dbReference type="Proteomes" id="UP001462961"/>
    </source>
</evidence>
<sequence length="701" mass="80048">MSDAERKKLTDTYKRYGFSLARQTSEVLVFTLKTGYFDNADIIPAQTGQDVSVTFNEFTKIGFACTIRPPMSAEEAEKQLFRGFFSVDSTRDRLQASYRKFTKQITEPYGVGAKYSYVTAPYHVNGVTGTGTVPSEILSRLSLKKPILFLIEAAAGFGKTCTAQEIVNGLIENSDYLPLYAELSRNRQARVFRHILLDEIDRTFPLLGSRLVQSEIQNGRVITVLDGFDELLRAKEDSSDFEYREPMLETISDYLKGSAKIVLTTRRTVLFDGDEFHKWVDSHVNEFELVRIKISEPQISDWLPSNRIERLNAIGVDVRLFANPVLLSYLKLIGDQKFDDICCDSESIVESYFTFMLDRERTRQDLRMDVSHQHIVLSSIAKDMMTFGYTAEERDYIIDQILRSHGVLLDKVQLAYSSSEKPSREELANKLASHALLDRNSSETNKISFVNEFAFGNYIASNIISDETWLDDDARFIEPAVLSYVPRHEQARVNLWRRLESVVDYMPITSKIDTALRLGMPIDFQLQDGEAEGIRFARITIGHASVKAFQFNDCWFSDCVFVKSSLSDVSFLDCRFYNCSIIVEEESVEGGIYLFGCTCDDAFSAQLARSNAIVAQRTADRDRSLERYILEKFWPLGRDKFVYLHRPTKILCARSADFGPEELYPALESLKRKGIVSDSQTPSFFELKLEEMQSIREILGR</sequence>
<evidence type="ECO:0000313" key="2">
    <source>
        <dbReference type="EMBL" id="MEO1759305.1"/>
    </source>
</evidence>
<dbReference type="SUPFAM" id="SSF52540">
    <property type="entry name" value="P-loop containing nucleoside triphosphate hydrolases"/>
    <property type="match status" value="1"/>
</dbReference>
<comment type="caution">
    <text evidence="2">The sequence shown here is derived from an EMBL/GenBank/DDBJ whole genome shotgun (WGS) entry which is preliminary data.</text>
</comment>
<dbReference type="RefSeq" id="WP_107204122.1">
    <property type="nucleotide sequence ID" value="NZ_JAYLVJ010000073.1"/>
</dbReference>
<keyword evidence="3" id="KW-1185">Reference proteome</keyword>
<accession>A0ABV0EB56</accession>
<reference evidence="2 3" key="1">
    <citation type="submission" date="2024-01" db="EMBL/GenBank/DDBJ databases">
        <title>The diversity of rhizobia nodulating Mimosa spp. in eleven states of Brazil covering several biomes is determined by host plant, location, and edaphic factors.</title>
        <authorList>
            <person name="Rouws L."/>
            <person name="Barauna A."/>
            <person name="Beukes C."/>
            <person name="De Faria S.M."/>
            <person name="Gross E."/>
            <person name="Dos Reis Junior F.B."/>
            <person name="Simon M."/>
            <person name="Maluk M."/>
            <person name="Odee D.W."/>
            <person name="Kenicer G."/>
            <person name="Young J.P.W."/>
            <person name="Reis V.M."/>
            <person name="Zilli J."/>
            <person name="James E.K."/>
        </authorList>
    </citation>
    <scope>NUCLEOTIDE SEQUENCE [LARGE SCALE GENOMIC DNA]</scope>
    <source>
        <strain evidence="2 3">JHI1651</strain>
    </source>
</reference>
<dbReference type="InterPro" id="IPR027417">
    <property type="entry name" value="P-loop_NTPase"/>
</dbReference>
<gene>
    <name evidence="2" type="ORF">VOI32_36045</name>
</gene>
<organism evidence="2 3">
    <name type="scientific">Paraburkholderia caribensis</name>
    <dbReference type="NCBI Taxonomy" id="75105"/>
    <lineage>
        <taxon>Bacteria</taxon>
        <taxon>Pseudomonadati</taxon>
        <taxon>Pseudomonadota</taxon>
        <taxon>Betaproteobacteria</taxon>
        <taxon>Burkholderiales</taxon>
        <taxon>Burkholderiaceae</taxon>
        <taxon>Paraburkholderia</taxon>
    </lineage>
</organism>
<evidence type="ECO:0000259" key="1">
    <source>
        <dbReference type="Pfam" id="PF22723"/>
    </source>
</evidence>
<dbReference type="EMBL" id="JAYLVJ010000073">
    <property type="protein sequence ID" value="MEO1759305.1"/>
    <property type="molecule type" value="Genomic_DNA"/>
</dbReference>
<dbReference type="Pfam" id="PF22723">
    <property type="entry name" value="NA-iREase2"/>
    <property type="match status" value="1"/>
</dbReference>
<dbReference type="InterPro" id="IPR055007">
    <property type="entry name" value="NA-iREase2_dom"/>
</dbReference>